<name>A0A7C9PHU7_9BURK</name>
<dbReference type="PROSITE" id="PS51257">
    <property type="entry name" value="PROKAR_LIPOPROTEIN"/>
    <property type="match status" value="1"/>
</dbReference>
<dbReference type="Gene3D" id="2.20.200.10">
    <property type="entry name" value="Outer membrane efflux proteins (OEP)"/>
    <property type="match status" value="1"/>
</dbReference>
<evidence type="ECO:0000313" key="4">
    <source>
        <dbReference type="Proteomes" id="UP000484255"/>
    </source>
</evidence>
<dbReference type="GO" id="GO:0005886">
    <property type="term" value="C:plasma membrane"/>
    <property type="evidence" value="ECO:0007669"/>
    <property type="project" value="UniProtKB-SubCell"/>
</dbReference>
<dbReference type="PANTHER" id="PTHR30203:SF32">
    <property type="entry name" value="CATION EFFLUX SYSTEM PROTEIN CUSC"/>
    <property type="match status" value="1"/>
</dbReference>
<keyword evidence="2" id="KW-0812">Transmembrane</keyword>
<organism evidence="3 4">
    <name type="scientific">Ideonella livida</name>
    <dbReference type="NCBI Taxonomy" id="2707176"/>
    <lineage>
        <taxon>Bacteria</taxon>
        <taxon>Pseudomonadati</taxon>
        <taxon>Pseudomonadota</taxon>
        <taxon>Betaproteobacteria</taxon>
        <taxon>Burkholderiales</taxon>
        <taxon>Sphaerotilaceae</taxon>
        <taxon>Ideonella</taxon>
    </lineage>
</organism>
<evidence type="ECO:0000256" key="2">
    <source>
        <dbReference type="RuleBase" id="RU362097"/>
    </source>
</evidence>
<accession>A0A7C9PHU7</accession>
<dbReference type="InterPro" id="IPR003423">
    <property type="entry name" value="OMP_efflux"/>
</dbReference>
<dbReference type="EMBL" id="JAAGOH010000016">
    <property type="protein sequence ID" value="NDY92296.1"/>
    <property type="molecule type" value="Genomic_DNA"/>
</dbReference>
<keyword evidence="2" id="KW-1134">Transmembrane beta strand</keyword>
<proteinExistence type="inferred from homology"/>
<keyword evidence="4" id="KW-1185">Reference proteome</keyword>
<dbReference type="Pfam" id="PF02321">
    <property type="entry name" value="OEP"/>
    <property type="match status" value="2"/>
</dbReference>
<dbReference type="SUPFAM" id="SSF56954">
    <property type="entry name" value="Outer membrane efflux proteins (OEP)"/>
    <property type="match status" value="1"/>
</dbReference>
<keyword evidence="2" id="KW-0732">Signal</keyword>
<sequence length="485" mass="50932">MARNAIPSRPALLGMVVLAALSGCTSLAPEHQRPDVALPMVAAASSVPQAAGQAAALPGWQALVQDERLRQVVDLALQHNADLKVAALNVRKTEAQLRLSDADRWPTVNGVFSAQRAPNTSGVQTSTLQAGLQVSAWEVDFLGRLSSLSDAAQASYWASEAAQRSARLALVSQTVSAWLTLAADGEQLALAEKTLQDREASQALAALRYRVGALAEPDWRGVQALTAAARSTVAQARRQRTQDENALHALVGAPVPAALLPEPRIGALAEGRWLAEVPAGLSADALLARPDVMQAEQQLRAAEANIGAARAAMWPRITLSASAGTVSNELSNLFSAGTFAWTLAGQAAVAVFDHGRNRANVQVAEISRDAAVASYQKTVQTAFKEAADGLAGQTGWREQLAAQRAQLAAEAERHRLSKLKYDVGASSLLDWLDAERSLAAAQQAVVQVQLAELLNRVSLYKALGGDESTRSAAVASAKAASGAAR</sequence>
<reference evidence="3 4" key="1">
    <citation type="submission" date="2020-02" db="EMBL/GenBank/DDBJ databases">
        <title>Ideonella bacterium strain TBM-1.</title>
        <authorList>
            <person name="Chen W.-M."/>
        </authorList>
    </citation>
    <scope>NUCLEOTIDE SEQUENCE [LARGE SCALE GENOMIC DNA]</scope>
    <source>
        <strain evidence="3 4">TBM-1</strain>
    </source>
</reference>
<keyword evidence="2" id="KW-0472">Membrane</keyword>
<dbReference type="Proteomes" id="UP000484255">
    <property type="component" value="Unassembled WGS sequence"/>
</dbReference>
<protein>
    <submittedName>
        <fullName evidence="3">Efflux transporter outer membrane subunit</fullName>
    </submittedName>
</protein>
<feature type="chain" id="PRO_5029035593" evidence="2">
    <location>
        <begin position="20"/>
        <end position="485"/>
    </location>
</feature>
<dbReference type="PANTHER" id="PTHR30203">
    <property type="entry name" value="OUTER MEMBRANE CATION EFFLUX PROTEIN"/>
    <property type="match status" value="1"/>
</dbReference>
<dbReference type="NCBIfam" id="TIGR01845">
    <property type="entry name" value="outer_NodT"/>
    <property type="match status" value="1"/>
</dbReference>
<dbReference type="InterPro" id="IPR010131">
    <property type="entry name" value="MdtP/NodT-like"/>
</dbReference>
<dbReference type="Gene3D" id="1.20.1600.10">
    <property type="entry name" value="Outer membrane efflux proteins (OEP)"/>
    <property type="match status" value="1"/>
</dbReference>
<feature type="signal peptide" evidence="2">
    <location>
        <begin position="1"/>
        <end position="19"/>
    </location>
</feature>
<evidence type="ECO:0000256" key="1">
    <source>
        <dbReference type="ARBA" id="ARBA00007613"/>
    </source>
</evidence>
<keyword evidence="2" id="KW-0449">Lipoprotein</keyword>
<comment type="similarity">
    <text evidence="1 2">Belongs to the outer membrane factor (OMF) (TC 1.B.17) family.</text>
</comment>
<evidence type="ECO:0000313" key="3">
    <source>
        <dbReference type="EMBL" id="NDY92296.1"/>
    </source>
</evidence>
<dbReference type="AlphaFoldDB" id="A0A7C9PHU7"/>
<comment type="caution">
    <text evidence="3">The sequence shown here is derived from an EMBL/GenBank/DDBJ whole genome shotgun (WGS) entry which is preliminary data.</text>
</comment>
<comment type="subcellular location">
    <subcellularLocation>
        <location evidence="2">Cell membrane</location>
        <topology evidence="2">Lipid-anchor</topology>
    </subcellularLocation>
</comment>
<keyword evidence="2" id="KW-0564">Palmitate</keyword>
<gene>
    <name evidence="3" type="ORF">G3A44_13995</name>
</gene>
<dbReference type="RefSeq" id="WP_163458146.1">
    <property type="nucleotide sequence ID" value="NZ_JAAGOH010000016.1"/>
</dbReference>
<dbReference type="GO" id="GO:0015562">
    <property type="term" value="F:efflux transmembrane transporter activity"/>
    <property type="evidence" value="ECO:0007669"/>
    <property type="project" value="InterPro"/>
</dbReference>